<dbReference type="NCBIfam" id="NF033857">
    <property type="entry name" value="BPSL0067_fam"/>
    <property type="match status" value="1"/>
</dbReference>
<name>A0A3G2E749_9BURK</name>
<evidence type="ECO:0000313" key="1">
    <source>
        <dbReference type="EMBL" id="AYM74985.1"/>
    </source>
</evidence>
<reference evidence="1 2" key="1">
    <citation type="submission" date="2018-10" db="EMBL/GenBank/DDBJ databases">
        <title>Effects of UV and annual dynamics of microbial communities in freshwater RAS systems.</title>
        <authorList>
            <person name="Bekkelund A.K."/>
            <person name="Hansen B.R."/>
            <person name="Stokken H."/>
            <person name="Eriksen B.F."/>
            <person name="Kashulin N.A."/>
        </authorList>
    </citation>
    <scope>NUCLEOTIDE SEQUENCE [LARGE SCALE GENOMIC DNA]</scope>
    <source>
        <strain evidence="1 2">BHSEK</strain>
    </source>
</reference>
<sequence>MPYIYSNVAELKGRPVVGSRHCVALVQYYARAPVTANWREGEAVLGNAIIKPGTAIATFVRGRYPNRPHGNHAALFIGQAIGGIYIADQWKADGKTEISVRLIRSQGKDKRGNYIHASDNADAFSVIE</sequence>
<protein>
    <recommendedName>
        <fullName evidence="3">BPSL0067 family protein</fullName>
    </recommendedName>
</protein>
<organism evidence="1 2">
    <name type="scientific">Janthinobacterium agaricidamnosum</name>
    <dbReference type="NCBI Taxonomy" id="55508"/>
    <lineage>
        <taxon>Bacteria</taxon>
        <taxon>Pseudomonadati</taxon>
        <taxon>Pseudomonadota</taxon>
        <taxon>Betaproteobacteria</taxon>
        <taxon>Burkholderiales</taxon>
        <taxon>Oxalobacteraceae</taxon>
        <taxon>Janthinobacterium</taxon>
    </lineage>
</organism>
<keyword evidence="2" id="KW-1185">Reference proteome</keyword>
<evidence type="ECO:0000313" key="2">
    <source>
        <dbReference type="Proteomes" id="UP000279594"/>
    </source>
</evidence>
<dbReference type="RefSeq" id="WP_070291164.1">
    <property type="nucleotide sequence ID" value="NZ_CP033019.1"/>
</dbReference>
<dbReference type="EMBL" id="CP033019">
    <property type="protein sequence ID" value="AYM74985.1"/>
    <property type="molecule type" value="Genomic_DNA"/>
</dbReference>
<proteinExistence type="predicted"/>
<gene>
    <name evidence="1" type="ORF">D9M09_03615</name>
</gene>
<dbReference type="Proteomes" id="UP000279594">
    <property type="component" value="Chromosome"/>
</dbReference>
<dbReference type="InterPro" id="IPR047746">
    <property type="entry name" value="Dae2/Tae2-like"/>
</dbReference>
<accession>A0A3G2E749</accession>
<evidence type="ECO:0008006" key="3">
    <source>
        <dbReference type="Google" id="ProtNLM"/>
    </source>
</evidence>
<dbReference type="AlphaFoldDB" id="A0A3G2E749"/>